<protein>
    <submittedName>
        <fullName evidence="1">Uncharacterized protein</fullName>
    </submittedName>
</protein>
<name>A0AAD5QGX0_PARTN</name>
<comment type="caution">
    <text evidence="1">The sequence shown here is derived from an EMBL/GenBank/DDBJ whole genome shotgun (WGS) entry which is preliminary data.</text>
</comment>
<dbReference type="Proteomes" id="UP001196413">
    <property type="component" value="Unassembled WGS sequence"/>
</dbReference>
<organism evidence="1 2">
    <name type="scientific">Parelaphostrongylus tenuis</name>
    <name type="common">Meningeal worm</name>
    <dbReference type="NCBI Taxonomy" id="148309"/>
    <lineage>
        <taxon>Eukaryota</taxon>
        <taxon>Metazoa</taxon>
        <taxon>Ecdysozoa</taxon>
        <taxon>Nematoda</taxon>
        <taxon>Chromadorea</taxon>
        <taxon>Rhabditida</taxon>
        <taxon>Rhabditina</taxon>
        <taxon>Rhabditomorpha</taxon>
        <taxon>Strongyloidea</taxon>
        <taxon>Metastrongylidae</taxon>
        <taxon>Parelaphostrongylus</taxon>
    </lineage>
</organism>
<dbReference type="EMBL" id="JAHQIW010000606">
    <property type="protein sequence ID" value="KAJ1349089.1"/>
    <property type="molecule type" value="Genomic_DNA"/>
</dbReference>
<dbReference type="AlphaFoldDB" id="A0AAD5QGX0"/>
<reference evidence="1" key="1">
    <citation type="submission" date="2021-06" db="EMBL/GenBank/DDBJ databases">
        <title>Parelaphostrongylus tenuis whole genome reference sequence.</title>
        <authorList>
            <person name="Garwood T.J."/>
            <person name="Larsen P.A."/>
            <person name="Fountain-Jones N.M."/>
            <person name="Garbe J.R."/>
            <person name="Macchietto M.G."/>
            <person name="Kania S.A."/>
            <person name="Gerhold R.W."/>
            <person name="Richards J.E."/>
            <person name="Wolf T.M."/>
        </authorList>
    </citation>
    <scope>NUCLEOTIDE SEQUENCE</scope>
    <source>
        <strain evidence="1">MNPRO001-30</strain>
        <tissue evidence="1">Meninges</tissue>
    </source>
</reference>
<keyword evidence="2" id="KW-1185">Reference proteome</keyword>
<gene>
    <name evidence="1" type="ORF">KIN20_004538</name>
</gene>
<accession>A0AAD5QGX0</accession>
<evidence type="ECO:0000313" key="1">
    <source>
        <dbReference type="EMBL" id="KAJ1349089.1"/>
    </source>
</evidence>
<proteinExistence type="predicted"/>
<evidence type="ECO:0000313" key="2">
    <source>
        <dbReference type="Proteomes" id="UP001196413"/>
    </source>
</evidence>
<sequence>MVCWCCVDRMSKSKTIQKTMSRTKLPRKPSMRFSLIRTQRGLPVLPIYSLSHVLQEIRETAPMLVQAPSPPLCVLSFHTDGRMSGCELVGSLEYSVISQYVNDRRSKTPFYTPGYRK</sequence>